<evidence type="ECO:0000313" key="24">
    <source>
        <dbReference type="Proteomes" id="UP000792457"/>
    </source>
</evidence>
<dbReference type="EC" id="2.1.2.5" evidence="7"/>
<dbReference type="InterPro" id="IPR037064">
    <property type="entry name" value="Formiminotransferase_N_sf"/>
</dbReference>
<dbReference type="PANTHER" id="PTHR12234">
    <property type="entry name" value="FORMIMINOTRANSFERASE-CYCLODEAMINASE"/>
    <property type="match status" value="1"/>
</dbReference>
<dbReference type="EMBL" id="KZ308211">
    <property type="protein sequence ID" value="KAG8224760.1"/>
    <property type="molecule type" value="Genomic_DNA"/>
</dbReference>
<dbReference type="GO" id="GO:0030409">
    <property type="term" value="F:glutamate formimidoyltransferase activity"/>
    <property type="evidence" value="ECO:0007669"/>
    <property type="project" value="UniProtKB-EC"/>
</dbReference>
<organism evidence="23 24">
    <name type="scientific">Ladona fulva</name>
    <name type="common">Scarce chaser dragonfly</name>
    <name type="synonym">Libellula fulva</name>
    <dbReference type="NCBI Taxonomy" id="123851"/>
    <lineage>
        <taxon>Eukaryota</taxon>
        <taxon>Metazoa</taxon>
        <taxon>Ecdysozoa</taxon>
        <taxon>Arthropoda</taxon>
        <taxon>Hexapoda</taxon>
        <taxon>Insecta</taxon>
        <taxon>Pterygota</taxon>
        <taxon>Palaeoptera</taxon>
        <taxon>Odonata</taxon>
        <taxon>Epiprocta</taxon>
        <taxon>Anisoptera</taxon>
        <taxon>Libelluloidea</taxon>
        <taxon>Libellulidae</taxon>
        <taxon>Ladona</taxon>
    </lineage>
</organism>
<proteinExistence type="inferred from homology"/>
<protein>
    <recommendedName>
        <fullName evidence="9">Formimidoyltransferase-cyclodeaminase</fullName>
        <ecNumber evidence="7">2.1.2.5</ecNumber>
        <ecNumber evidence="8">4.3.1.4</ecNumber>
    </recommendedName>
    <alternativeName>
        <fullName evidence="20">Formiminotransferase-cyclodeaminase</fullName>
    </alternativeName>
</protein>
<dbReference type="GO" id="GO:0005542">
    <property type="term" value="F:folic acid binding"/>
    <property type="evidence" value="ECO:0007669"/>
    <property type="project" value="UniProtKB-KW"/>
</dbReference>
<keyword evidence="11" id="KW-0808">Transferase</keyword>
<dbReference type="Pfam" id="PF04961">
    <property type="entry name" value="FTCD_C"/>
    <property type="match status" value="1"/>
</dbReference>
<dbReference type="GO" id="GO:0019557">
    <property type="term" value="P:L-histidine catabolic process to glutamate and formate"/>
    <property type="evidence" value="ECO:0007669"/>
    <property type="project" value="UniProtKB-UniPathway"/>
</dbReference>
<evidence type="ECO:0000256" key="15">
    <source>
        <dbReference type="ARBA" id="ARBA00023212"/>
    </source>
</evidence>
<dbReference type="FunFam" id="3.30.990.10:FF:000001">
    <property type="entry name" value="Formimidoyltransferase cyclodeaminase"/>
    <property type="match status" value="1"/>
</dbReference>
<evidence type="ECO:0000256" key="17">
    <source>
        <dbReference type="ARBA" id="ARBA00023268"/>
    </source>
</evidence>
<evidence type="ECO:0000256" key="6">
    <source>
        <dbReference type="ARBA" id="ARBA00010825"/>
    </source>
</evidence>
<keyword evidence="24" id="KW-1185">Reference proteome</keyword>
<evidence type="ECO:0000256" key="3">
    <source>
        <dbReference type="ARBA" id="ARBA00004555"/>
    </source>
</evidence>
<dbReference type="SUPFAM" id="SSF101262">
    <property type="entry name" value="Methenyltetrahydrofolate cyclohydrolase-like"/>
    <property type="match status" value="1"/>
</dbReference>
<dbReference type="Pfam" id="PF02971">
    <property type="entry name" value="FTCD"/>
    <property type="match status" value="1"/>
</dbReference>
<evidence type="ECO:0000256" key="5">
    <source>
        <dbReference type="ARBA" id="ARBA00008297"/>
    </source>
</evidence>
<dbReference type="Gene3D" id="3.30.70.670">
    <property type="entry name" value="Formiminotransferase, C-terminal subdomain"/>
    <property type="match status" value="1"/>
</dbReference>
<name>A0A8K0JZS3_LADFU</name>
<comment type="pathway">
    <text evidence="4">Amino-acid degradation; L-histidine degradation into L-glutamate; L-glutamate from N-formimidoyl-L-glutamate (transferase route): step 1/1.</text>
</comment>
<dbReference type="InterPro" id="IPR012886">
    <property type="entry name" value="Formiminotransferase_N"/>
</dbReference>
<sequence>MEELKKLCGGRDTICRAVVVNLSASSSPCGAVRTMPKIVECVPNFSEGRDKTVINAIADAIKKTEGVILLDVDPGPSTNRTVYTFVGSPEAVVQGALNAAVEAYKRIDMTKHKGEHPRLGAMDVCPFVPVSGVEVEECIYCAHQLSKSLSSALGVPIFLYGAAADRKLRPADGTPSYRETVPQIRAGEYEGLYEKLTDPRWKPDYGPAEFIPRWGATMVGVRKFLIAYNINILSTKEQAHRIALNIREQGRGKSQPGRLRCVQGIGWWLDEANMAQISLNLIDHEVTPMHVAFEEVCKDAKELKLGVVGSEVVGLVPLSALLAAADFYAEKEGLFVLEEEQRVRLAIDRMGLSSLHPFDPKKRIIEYRLPGGGKGERPLLSLTAENFVQSVAARTPAPGGGSVSALVGALGAALATMVGQMTFGKKQWENLDSTMRKLIPKFYKAMNDILPLVDADTTAFNDYMEAMKLPKNTEEEVHLRNSAMQAALQQAISVPLSLAETINTVWEPAIELAKVSNIQTTSDLQVGVRCMETGVWGAYYNAKINLGGLNDPQCRDKLNQQAQKAVATARAGCKAVLDILESREIQ</sequence>
<dbReference type="OrthoDB" id="48036at2759"/>
<evidence type="ECO:0000256" key="8">
    <source>
        <dbReference type="ARBA" id="ARBA00012998"/>
    </source>
</evidence>
<evidence type="ECO:0000256" key="1">
    <source>
        <dbReference type="ARBA" id="ARBA00002680"/>
    </source>
</evidence>
<dbReference type="FunFam" id="1.20.120.680:FF:000001">
    <property type="entry name" value="Formimidoyltransferase cyclodeaminase"/>
    <property type="match status" value="1"/>
</dbReference>
<keyword evidence="10" id="KW-0963">Cytoplasm</keyword>
<dbReference type="UniPathway" id="UPA00379">
    <property type="reaction ID" value="UER00555"/>
</dbReference>
<dbReference type="InterPro" id="IPR051623">
    <property type="entry name" value="FTCD"/>
</dbReference>
<evidence type="ECO:0000313" key="23">
    <source>
        <dbReference type="EMBL" id="KAG8224760.1"/>
    </source>
</evidence>
<keyword evidence="15" id="KW-0206">Cytoskeleton</keyword>
<evidence type="ECO:0000256" key="12">
    <source>
        <dbReference type="ARBA" id="ARBA00022808"/>
    </source>
</evidence>
<dbReference type="GO" id="GO:0019556">
    <property type="term" value="P:L-histidine catabolic process to glutamate and formamide"/>
    <property type="evidence" value="ECO:0007669"/>
    <property type="project" value="UniProtKB-UniPathway"/>
</dbReference>
<dbReference type="Pfam" id="PF07837">
    <property type="entry name" value="FTCD_N"/>
    <property type="match status" value="1"/>
</dbReference>
<accession>A0A8K0JZS3</accession>
<keyword evidence="13" id="KW-0290">Folate-binding</keyword>
<comment type="function">
    <text evidence="18">Folate-dependent enzyme, that displays both transferase and deaminase activity. Serves to channel one-carbon units from formiminoglutamate to the folate pool.</text>
</comment>
<comment type="similarity">
    <text evidence="5">In the N-terminal section; belongs to the formiminotransferase family.</text>
</comment>
<evidence type="ECO:0000256" key="2">
    <source>
        <dbReference type="ARBA" id="ARBA00004114"/>
    </source>
</evidence>
<evidence type="ECO:0000256" key="20">
    <source>
        <dbReference type="ARBA" id="ARBA00030029"/>
    </source>
</evidence>
<dbReference type="NCBIfam" id="TIGR02024">
    <property type="entry name" value="FtcD"/>
    <property type="match status" value="1"/>
</dbReference>
<dbReference type="PANTHER" id="PTHR12234:SF0">
    <property type="entry name" value="FORMIMIDOYLTRANSFERASE-CYCLODEAMINASE"/>
    <property type="match status" value="1"/>
</dbReference>
<keyword evidence="16" id="KW-0456">Lyase</keyword>
<evidence type="ECO:0000256" key="4">
    <source>
        <dbReference type="ARBA" id="ARBA00005082"/>
    </source>
</evidence>
<evidence type="ECO:0000256" key="13">
    <source>
        <dbReference type="ARBA" id="ARBA00022954"/>
    </source>
</evidence>
<evidence type="ECO:0000259" key="21">
    <source>
        <dbReference type="SMART" id="SM01221"/>
    </source>
</evidence>
<evidence type="ECO:0000256" key="14">
    <source>
        <dbReference type="ARBA" id="ARBA00023034"/>
    </source>
</evidence>
<dbReference type="InterPro" id="IPR004227">
    <property type="entry name" value="Formiminotransferase_cat"/>
</dbReference>
<dbReference type="Gene3D" id="3.30.990.10">
    <property type="entry name" value="Formiminotransferase, N-terminal subdomain"/>
    <property type="match status" value="1"/>
</dbReference>
<reference evidence="23" key="1">
    <citation type="submission" date="2013-04" db="EMBL/GenBank/DDBJ databases">
        <authorList>
            <person name="Qu J."/>
            <person name="Murali S.C."/>
            <person name="Bandaranaike D."/>
            <person name="Bellair M."/>
            <person name="Blankenburg K."/>
            <person name="Chao H."/>
            <person name="Dinh H."/>
            <person name="Doddapaneni H."/>
            <person name="Downs B."/>
            <person name="Dugan-Rocha S."/>
            <person name="Elkadiri S."/>
            <person name="Gnanaolivu R.D."/>
            <person name="Hernandez B."/>
            <person name="Javaid M."/>
            <person name="Jayaseelan J.C."/>
            <person name="Lee S."/>
            <person name="Li M."/>
            <person name="Ming W."/>
            <person name="Munidasa M."/>
            <person name="Muniz J."/>
            <person name="Nguyen L."/>
            <person name="Ongeri F."/>
            <person name="Osuji N."/>
            <person name="Pu L.-L."/>
            <person name="Puazo M."/>
            <person name="Qu C."/>
            <person name="Quiroz J."/>
            <person name="Raj R."/>
            <person name="Weissenberger G."/>
            <person name="Xin Y."/>
            <person name="Zou X."/>
            <person name="Han Y."/>
            <person name="Richards S."/>
            <person name="Worley K."/>
            <person name="Muzny D."/>
            <person name="Gibbs R."/>
        </authorList>
    </citation>
    <scope>NUCLEOTIDE SEQUENCE</scope>
    <source>
        <strain evidence="23">Sampled in the wild</strain>
    </source>
</reference>
<evidence type="ECO:0000256" key="10">
    <source>
        <dbReference type="ARBA" id="ARBA00022490"/>
    </source>
</evidence>
<dbReference type="Gene3D" id="1.20.120.680">
    <property type="entry name" value="Formiminotetrahydrofolate cyclodeaminase monomer, up-and-down helical bundle"/>
    <property type="match status" value="1"/>
</dbReference>
<evidence type="ECO:0000256" key="19">
    <source>
        <dbReference type="ARBA" id="ARBA00025915"/>
    </source>
</evidence>
<dbReference type="Proteomes" id="UP000792457">
    <property type="component" value="Unassembled WGS sequence"/>
</dbReference>
<dbReference type="GO" id="GO:0005794">
    <property type="term" value="C:Golgi apparatus"/>
    <property type="evidence" value="ECO:0007669"/>
    <property type="project" value="UniProtKB-SubCell"/>
</dbReference>
<dbReference type="GO" id="GO:0005814">
    <property type="term" value="C:centriole"/>
    <property type="evidence" value="ECO:0007669"/>
    <property type="project" value="UniProtKB-SubCell"/>
</dbReference>
<keyword evidence="14" id="KW-0333">Golgi apparatus</keyword>
<gene>
    <name evidence="23" type="ORF">J437_LFUL005329</name>
</gene>
<comment type="caution">
    <text evidence="23">The sequence shown here is derived from an EMBL/GenBank/DDBJ whole genome shotgun (WGS) entry which is preliminary data.</text>
</comment>
<dbReference type="InterPro" id="IPR036178">
    <property type="entry name" value="Formintransfe-cycloase-like_sf"/>
</dbReference>
<dbReference type="InterPro" id="IPR037070">
    <property type="entry name" value="Formiminotransferase_C_sf"/>
</dbReference>
<evidence type="ECO:0000259" key="22">
    <source>
        <dbReference type="SMART" id="SM01222"/>
    </source>
</evidence>
<dbReference type="EC" id="4.3.1.4" evidence="8"/>
<reference evidence="23" key="2">
    <citation type="submission" date="2017-10" db="EMBL/GenBank/DDBJ databases">
        <title>Ladona fulva Genome sequencing and assembly.</title>
        <authorList>
            <person name="Murali S."/>
            <person name="Richards S."/>
            <person name="Bandaranaike D."/>
            <person name="Bellair M."/>
            <person name="Blankenburg K."/>
            <person name="Chao H."/>
            <person name="Dinh H."/>
            <person name="Doddapaneni H."/>
            <person name="Dugan-Rocha S."/>
            <person name="Elkadiri S."/>
            <person name="Gnanaolivu R."/>
            <person name="Hernandez B."/>
            <person name="Skinner E."/>
            <person name="Javaid M."/>
            <person name="Lee S."/>
            <person name="Li M."/>
            <person name="Ming W."/>
            <person name="Munidasa M."/>
            <person name="Muniz J."/>
            <person name="Nguyen L."/>
            <person name="Hughes D."/>
            <person name="Osuji N."/>
            <person name="Pu L.-L."/>
            <person name="Puazo M."/>
            <person name="Qu C."/>
            <person name="Quiroz J."/>
            <person name="Raj R."/>
            <person name="Weissenberger G."/>
            <person name="Xin Y."/>
            <person name="Zou X."/>
            <person name="Han Y."/>
            <person name="Worley K."/>
            <person name="Muzny D."/>
            <person name="Gibbs R."/>
        </authorList>
    </citation>
    <scope>NUCLEOTIDE SEQUENCE</scope>
    <source>
        <strain evidence="23">Sampled in the wild</strain>
    </source>
</reference>
<dbReference type="InterPro" id="IPR013802">
    <property type="entry name" value="Formiminotransferase_C"/>
</dbReference>
<dbReference type="SMART" id="SM01222">
    <property type="entry name" value="FTCD_N"/>
    <property type="match status" value="1"/>
</dbReference>
<dbReference type="SUPFAM" id="SSF55116">
    <property type="entry name" value="Formiminotransferase domain of formiminotransferase-cyclodeaminase"/>
    <property type="match status" value="2"/>
</dbReference>
<comment type="subcellular location">
    <subcellularLocation>
        <location evidence="2">Cytoplasm</location>
        <location evidence="2">Cytoskeleton</location>
        <location evidence="2">Microtubule organizing center</location>
        <location evidence="2">Centrosome</location>
        <location evidence="2">Centriole</location>
    </subcellularLocation>
    <subcellularLocation>
        <location evidence="3">Golgi apparatus</location>
    </subcellularLocation>
</comment>
<evidence type="ECO:0000256" key="11">
    <source>
        <dbReference type="ARBA" id="ARBA00022679"/>
    </source>
</evidence>
<dbReference type="InterPro" id="IPR022384">
    <property type="entry name" value="FormiminoTrfase_cat_dom_sf"/>
</dbReference>
<dbReference type="AlphaFoldDB" id="A0A8K0JZS3"/>
<dbReference type="GO" id="GO:0030412">
    <property type="term" value="F:formimidoyltetrahydrofolate cyclodeaminase activity"/>
    <property type="evidence" value="ECO:0007669"/>
    <property type="project" value="UniProtKB-EC"/>
</dbReference>
<evidence type="ECO:0000256" key="18">
    <source>
        <dbReference type="ARBA" id="ARBA00025506"/>
    </source>
</evidence>
<feature type="domain" description="Formiminotransferase N-terminal subdomain" evidence="22">
    <location>
        <begin position="37"/>
        <end position="223"/>
    </location>
</feature>
<dbReference type="FunFam" id="3.30.70.670:FF:000001">
    <property type="entry name" value="Formimidoyltransferase cyclodeaminase"/>
    <property type="match status" value="1"/>
</dbReference>
<evidence type="ECO:0000256" key="9">
    <source>
        <dbReference type="ARBA" id="ARBA00017787"/>
    </source>
</evidence>
<keyword evidence="17" id="KW-0511">Multifunctional enzyme</keyword>
<comment type="similarity">
    <text evidence="6">In the C-terminal section; belongs to the cyclodeaminase/cyclohydrolase family.</text>
</comment>
<comment type="function">
    <text evidence="1">Binds and promotes bundling of vimentin filaments originating from the Golgi.</text>
</comment>
<feature type="domain" description="Formiminotransferase C-terminal subdomain" evidence="21">
    <location>
        <begin position="224"/>
        <end position="368"/>
    </location>
</feature>
<keyword evidence="12" id="KW-0369">Histidine metabolism</keyword>
<dbReference type="InterPro" id="IPR007044">
    <property type="entry name" value="Cyclodeamin/CycHdrlase"/>
</dbReference>
<comment type="subunit">
    <text evidence="19">Homooctamer, including four polyglutamate binding sites. The subunits are arranged as a tetramer of dimers, and form a planar ring-shaped structure.</text>
</comment>
<evidence type="ECO:0000256" key="7">
    <source>
        <dbReference type="ARBA" id="ARBA00012252"/>
    </source>
</evidence>
<evidence type="ECO:0000256" key="16">
    <source>
        <dbReference type="ARBA" id="ARBA00023239"/>
    </source>
</evidence>
<dbReference type="SMART" id="SM01221">
    <property type="entry name" value="FTCD"/>
    <property type="match status" value="1"/>
</dbReference>